<feature type="transmembrane region" description="Helical" evidence="1">
    <location>
        <begin position="941"/>
        <end position="959"/>
    </location>
</feature>
<reference evidence="2 3" key="1">
    <citation type="submission" date="2020-03" db="EMBL/GenBank/DDBJ databases">
        <authorList>
            <person name="Kim M.K."/>
        </authorList>
    </citation>
    <scope>NUCLEOTIDE SEQUENCE [LARGE SCALE GENOMIC DNA]</scope>
    <source>
        <strain evidence="2 3">BT328</strain>
    </source>
</reference>
<keyword evidence="3" id="KW-1185">Reference proteome</keyword>
<feature type="transmembrane region" description="Helical" evidence="1">
    <location>
        <begin position="7"/>
        <end position="29"/>
    </location>
</feature>
<evidence type="ECO:0000313" key="3">
    <source>
        <dbReference type="Proteomes" id="UP000501802"/>
    </source>
</evidence>
<feature type="transmembrane region" description="Helical" evidence="1">
    <location>
        <begin position="421"/>
        <end position="441"/>
    </location>
</feature>
<accession>A0A6G9ASG7</accession>
<dbReference type="RefSeq" id="WP_167213576.1">
    <property type="nucleotide sequence ID" value="NZ_CP050063.1"/>
</dbReference>
<dbReference type="EMBL" id="CP050063">
    <property type="protein sequence ID" value="QIP15432.1"/>
    <property type="molecule type" value="Genomic_DNA"/>
</dbReference>
<feature type="transmembrane region" description="Helical" evidence="1">
    <location>
        <begin position="570"/>
        <end position="587"/>
    </location>
</feature>
<organism evidence="2 3">
    <name type="scientific">Spirosoma aureum</name>
    <dbReference type="NCBI Taxonomy" id="2692134"/>
    <lineage>
        <taxon>Bacteria</taxon>
        <taxon>Pseudomonadati</taxon>
        <taxon>Bacteroidota</taxon>
        <taxon>Cytophagia</taxon>
        <taxon>Cytophagales</taxon>
        <taxon>Cytophagaceae</taxon>
        <taxon>Spirosoma</taxon>
    </lineage>
</organism>
<proteinExistence type="predicted"/>
<dbReference type="KEGG" id="spib:G8759_23760"/>
<feature type="transmembrane region" description="Helical" evidence="1">
    <location>
        <begin position="902"/>
        <end position="921"/>
    </location>
</feature>
<feature type="transmembrane region" description="Helical" evidence="1">
    <location>
        <begin position="607"/>
        <end position="637"/>
    </location>
</feature>
<feature type="transmembrane region" description="Helical" evidence="1">
    <location>
        <begin position="545"/>
        <end position="563"/>
    </location>
</feature>
<feature type="transmembrane region" description="Helical" evidence="1">
    <location>
        <begin position="835"/>
        <end position="853"/>
    </location>
</feature>
<feature type="transmembrane region" description="Helical" evidence="1">
    <location>
        <begin position="35"/>
        <end position="55"/>
    </location>
</feature>
<feature type="transmembrane region" description="Helical" evidence="1">
    <location>
        <begin position="658"/>
        <end position="680"/>
    </location>
</feature>
<keyword evidence="1" id="KW-0812">Transmembrane</keyword>
<keyword evidence="1" id="KW-0472">Membrane</keyword>
<feature type="transmembrane region" description="Helical" evidence="1">
    <location>
        <begin position="865"/>
        <end position="882"/>
    </location>
</feature>
<evidence type="ECO:0000256" key="1">
    <source>
        <dbReference type="SAM" id="Phobius"/>
    </source>
</evidence>
<dbReference type="SUPFAM" id="SSF56601">
    <property type="entry name" value="beta-lactamase/transpeptidase-like"/>
    <property type="match status" value="1"/>
</dbReference>
<protein>
    <submittedName>
        <fullName evidence="2">Uncharacterized protein</fullName>
    </submittedName>
</protein>
<feature type="transmembrane region" description="Helical" evidence="1">
    <location>
        <begin position="686"/>
        <end position="707"/>
    </location>
</feature>
<keyword evidence="1" id="KW-1133">Transmembrane helix</keyword>
<evidence type="ECO:0000313" key="2">
    <source>
        <dbReference type="EMBL" id="QIP15432.1"/>
    </source>
</evidence>
<feature type="transmembrane region" description="Helical" evidence="1">
    <location>
        <begin position="461"/>
        <end position="479"/>
    </location>
</feature>
<sequence length="1759" mass="198168">MDTVLAFLFNLNTFLLLCVVAVLGILWRGPFQKTPTYILLAALGVVSVLTIRSYVSAPEQIYTNASHHVLEHIGIQFQTQLTLADGQHPNRAFWDTKPGNLTLQSNTSGTTKLVGRGFCEPIFIGTNDLYTLANPVFEKQVSRQFTIGYGQNRSLSLKIDSIDDDQTRYLLQLSNGTSTSPWDTLLFNRRIKTGLLLGTLLSKAPIDRPGLAQAQAMLDSAYLIRAQLGTKANEDSPLFLFPSAAMLRSATSLQIDGVTITLSRHPEFSTFLGPKQLFFTGLKVSRTPLYRVGAIGRQMALWLETPERMYLKPTGPNGESLFLTSSIDDVINNALPAGYQLGKLRNSQNRHQFSASLFYVTGPTRQPMRFRVVSQEQTNGLINEKRAGDTLSLKTVTRSDTPANRWLLRVTDLKAVNPLQFWHLALLVALLVIGSLVSVWLTPYSLYGPTRQPLRFINTELIAYILLLAFMTVRGILLWRVGTFPPTDTSANFANLSWHYYTDTILAVLLFFAVIFGWKLRGHVVSQWINRKLAQWPDALSEKPLLAYLLPILVNVAAGPIAFLERIASVFLPLLVYMVVDYIWLRQIYRTGYSSVHSSVYQRLSAINWLCCFGLLGMLDAGFAIIFGLFSLLYMWLRLFTFEDHQLPGTSRFGQYRYLFSWFGPPTAILLYLYALPWLIELTFRAPGPLLTIVILAFGVIVLRFLWPQEKRPTWGLPLVVGLMAVLIGSLFLFPNTVDRMLEKEARIRYRAGILIHSADELVRQDQTRFNTGANQKLLEAAQNQWLVNYFYDKGNFSLTHYARLVPHINTGSTYQTQLADLVTVRYVIAEHSEWVIWMLLALLLGWLISTVSGGKLSPDSKMRAQLVCLLFSIAFAVWMTATNRMVFVGQDFPLLSLNSRLTLLLSLSIFVAVIVLGTPLSSTQPLPARYEFSRFGRHSFGVLMAGLVLIATLSYYLFPFDRNTRQFDLSQTISDLQTAFGELNGPFQTFQQEQNNPGGSTRQLLRQFDTYLKGPGHAAADSLFARQPLLRSAYTAFLAQPARNRSQNLIHLRRSNEGMWEFAVNPFYYNVSSPDADQDGYQGHLLARSELPSVQLVNRSNSDQSLRISRNSPVADWFSAPGSPFSSSNLNLRLSTIPASWTTDSLPLLVLTTTQGDEHTTRSRYLVKQGGRVLESSRSDFALRLKPGDLLQFMPEGNGRLINYEVRQNDKHFLARNIWLNGRPQYVYPMRDRFLWSYHFTSLVKSAYDRDADRQHQPVRTTLDRPLTEKVTELVRDFYGSRPPRTPAERAKAFSMVVLDERGQIRLMADHKRGNTTAIDPNRMADFQPLLDALYLDPQRYDERMLFGNKCLMRMDNGPASTFKPVLYAATTSQFNLGWENLQLGGVDSQTMEAIARPNGDDYTLRYFGGKGLRFTVGRNNLIGHNNHYYLSHSTNTYNSLVLLLGSLDAAQARRTKQAFVNNSSDTPFFAKGESDDAKRNFPLVSYDGQTYRIRQFPAWDNPNSLLGRGLWENFDLPVNSAQVVSENGQHSRNLAPGLNDALIDASRSSFKLWSFPEPSHLYLIDRRTSLQNAIAQCASGAYPITTTPLKMAEMAGKLFSFNNAYKAHILADQPAATQTGFSVDASWIAPDQLSTFYAQNLFAGMHEAIQEGTAQWLRPLRDAYDGQYSFYAKTGTISGNRAAGSARDKHLLLVVSQEPLHDRQLRPADLRNNRFRVIYVSFYSHSPGGAWDPATAELIRKLIKEVIDSPQSSASSL</sequence>
<gene>
    <name evidence="2" type="ORF">G8759_23760</name>
</gene>
<dbReference type="InterPro" id="IPR012338">
    <property type="entry name" value="Beta-lactam/transpept-like"/>
</dbReference>
<dbReference type="Proteomes" id="UP000501802">
    <property type="component" value="Chromosome"/>
</dbReference>
<dbReference type="Gene3D" id="3.40.710.10">
    <property type="entry name" value="DD-peptidase/beta-lactamase superfamily"/>
    <property type="match status" value="1"/>
</dbReference>
<name>A0A6G9ASG7_9BACT</name>
<feature type="transmembrane region" description="Helical" evidence="1">
    <location>
        <begin position="714"/>
        <end position="734"/>
    </location>
</feature>
<feature type="transmembrane region" description="Helical" evidence="1">
    <location>
        <begin position="500"/>
        <end position="518"/>
    </location>
</feature>